<reference evidence="2 3" key="1">
    <citation type="submission" date="2013-11" db="EMBL/GenBank/DDBJ databases">
        <title>The Damaraland mole rat (Fukomys damarensis) genome and evolution of African mole rats.</title>
        <authorList>
            <person name="Gladyshev V.N."/>
            <person name="Fang X."/>
        </authorList>
    </citation>
    <scope>NUCLEOTIDE SEQUENCE [LARGE SCALE GENOMIC DNA]</scope>
    <source>
        <tissue evidence="2">Liver</tissue>
    </source>
</reference>
<evidence type="ECO:0000313" key="2">
    <source>
        <dbReference type="EMBL" id="KFO30228.1"/>
    </source>
</evidence>
<protein>
    <submittedName>
        <fullName evidence="2">Uncharacterized protein</fullName>
    </submittedName>
</protein>
<evidence type="ECO:0000313" key="3">
    <source>
        <dbReference type="Proteomes" id="UP000028990"/>
    </source>
</evidence>
<organism evidence="2 3">
    <name type="scientific">Fukomys damarensis</name>
    <name type="common">Damaraland mole rat</name>
    <name type="synonym">Cryptomys damarensis</name>
    <dbReference type="NCBI Taxonomy" id="885580"/>
    <lineage>
        <taxon>Eukaryota</taxon>
        <taxon>Metazoa</taxon>
        <taxon>Chordata</taxon>
        <taxon>Craniata</taxon>
        <taxon>Vertebrata</taxon>
        <taxon>Euteleostomi</taxon>
        <taxon>Mammalia</taxon>
        <taxon>Eutheria</taxon>
        <taxon>Euarchontoglires</taxon>
        <taxon>Glires</taxon>
        <taxon>Rodentia</taxon>
        <taxon>Hystricomorpha</taxon>
        <taxon>Bathyergidae</taxon>
        <taxon>Fukomys</taxon>
    </lineage>
</organism>
<dbReference type="EMBL" id="KN122459">
    <property type="protein sequence ID" value="KFO30228.1"/>
    <property type="molecule type" value="Genomic_DNA"/>
</dbReference>
<accession>A0A091DID8</accession>
<feature type="region of interest" description="Disordered" evidence="1">
    <location>
        <begin position="1"/>
        <end position="20"/>
    </location>
</feature>
<proteinExistence type="predicted"/>
<dbReference type="AlphaFoldDB" id="A0A091DID8"/>
<feature type="region of interest" description="Disordered" evidence="1">
    <location>
        <begin position="57"/>
        <end position="85"/>
    </location>
</feature>
<evidence type="ECO:0000256" key="1">
    <source>
        <dbReference type="SAM" id="MobiDB-lite"/>
    </source>
</evidence>
<keyword evidence="3" id="KW-1185">Reference proteome</keyword>
<dbReference type="Proteomes" id="UP000028990">
    <property type="component" value="Unassembled WGS sequence"/>
</dbReference>
<sequence length="85" mass="9119">MLMKFSLPSDAAATSSSLHTDKMENAQVHTHGPADADMNTAVYGMHSVRKLRDTCAPQTRVPAGPSHTKLGVPENTQSHVSHIRG</sequence>
<name>A0A091DID8_FUKDA</name>
<gene>
    <name evidence="2" type="ORF">H920_08356</name>
</gene>
<feature type="compositionally biased region" description="Polar residues" evidence="1">
    <location>
        <begin position="74"/>
        <end position="85"/>
    </location>
</feature>